<dbReference type="Pfam" id="PF19700">
    <property type="entry name" value="DUF6198"/>
    <property type="match status" value="1"/>
</dbReference>
<feature type="transmembrane region" description="Helical" evidence="1">
    <location>
        <begin position="14"/>
        <end position="35"/>
    </location>
</feature>
<dbReference type="PANTHER" id="PTHR40078">
    <property type="entry name" value="INTEGRAL MEMBRANE PROTEIN-RELATED"/>
    <property type="match status" value="1"/>
</dbReference>
<evidence type="ECO:0008006" key="4">
    <source>
        <dbReference type="Google" id="ProtNLM"/>
    </source>
</evidence>
<dbReference type="EMBL" id="JQCE01000001">
    <property type="protein sequence ID" value="KRO18876.1"/>
    <property type="molecule type" value="Genomic_DNA"/>
</dbReference>
<dbReference type="PATRIC" id="fig|1293598.4.peg.28"/>
<evidence type="ECO:0000313" key="2">
    <source>
        <dbReference type="EMBL" id="KRO18876.1"/>
    </source>
</evidence>
<feature type="transmembrane region" description="Helical" evidence="1">
    <location>
        <begin position="115"/>
        <end position="136"/>
    </location>
</feature>
<keyword evidence="1" id="KW-0812">Transmembrane</keyword>
<dbReference type="AlphaFoldDB" id="A0A0R2N1B6"/>
<evidence type="ECO:0000313" key="3">
    <source>
        <dbReference type="Proteomes" id="UP000050969"/>
    </source>
</evidence>
<protein>
    <recommendedName>
        <fullName evidence="4">Sugar specific permease</fullName>
    </recommendedName>
</protein>
<feature type="transmembrane region" description="Helical" evidence="1">
    <location>
        <begin position="55"/>
        <end position="76"/>
    </location>
</feature>
<organism evidence="2 3">
    <name type="scientific">Lacticaseibacillus saniviri JCM 17471 = DSM 24301</name>
    <dbReference type="NCBI Taxonomy" id="1293598"/>
    <lineage>
        <taxon>Bacteria</taxon>
        <taxon>Bacillati</taxon>
        <taxon>Bacillota</taxon>
        <taxon>Bacilli</taxon>
        <taxon>Lactobacillales</taxon>
        <taxon>Lactobacillaceae</taxon>
        <taxon>Lacticaseibacillus</taxon>
    </lineage>
</organism>
<dbReference type="STRING" id="1293598.IV56_GL000028"/>
<gene>
    <name evidence="2" type="ORF">IV56_GL000028</name>
</gene>
<dbReference type="InterPro" id="IPR038750">
    <property type="entry name" value="YczE/YyaS-like"/>
</dbReference>
<dbReference type="OrthoDB" id="3237813at2"/>
<keyword evidence="1" id="KW-0472">Membrane</keyword>
<dbReference type="PANTHER" id="PTHR40078:SF1">
    <property type="entry name" value="INTEGRAL MEMBRANE PROTEIN"/>
    <property type="match status" value="1"/>
</dbReference>
<evidence type="ECO:0000256" key="1">
    <source>
        <dbReference type="SAM" id="Phobius"/>
    </source>
</evidence>
<feature type="transmembrane region" description="Helical" evidence="1">
    <location>
        <begin position="189"/>
        <end position="213"/>
    </location>
</feature>
<name>A0A0R2N1B6_9LACO</name>
<dbReference type="RefSeq" id="WP_054777093.1">
    <property type="nucleotide sequence ID" value="NZ_BBBX01000007.1"/>
</dbReference>
<accession>A0A0R2N1B6</accession>
<keyword evidence="3" id="KW-1185">Reference proteome</keyword>
<feature type="transmembrane region" description="Helical" evidence="1">
    <location>
        <begin position="157"/>
        <end position="183"/>
    </location>
</feature>
<sequence>MKDKNEPKLSTTRLVIYFIVSLLINALGNALTVSLNLGSAFWTAAAVNISHITPISLGNMLVLNGLFIITLNVILLRKFEWRRIVGNFVFMVPFSYLIGWFTQLLGMTSLNSLPLIARVLLDFVGVMFISIGISIYQRINVVLHPADDLMQIIRFDYVHGNPAIAQVLSFTPPLIAIIVIYFFTGNIYAVNIGTIFALLFQGAMVGVADKVVFPALKHRNLSR</sequence>
<proteinExistence type="predicted"/>
<reference evidence="2 3" key="1">
    <citation type="journal article" date="2015" name="Genome Announc.">
        <title>Expanding the biotechnology potential of lactobacilli through comparative genomics of 213 strains and associated genera.</title>
        <authorList>
            <person name="Sun Z."/>
            <person name="Harris H.M."/>
            <person name="McCann A."/>
            <person name="Guo C."/>
            <person name="Argimon S."/>
            <person name="Zhang W."/>
            <person name="Yang X."/>
            <person name="Jeffery I.B."/>
            <person name="Cooney J.C."/>
            <person name="Kagawa T.F."/>
            <person name="Liu W."/>
            <person name="Song Y."/>
            <person name="Salvetti E."/>
            <person name="Wrobel A."/>
            <person name="Rasinkangas P."/>
            <person name="Parkhill J."/>
            <person name="Rea M.C."/>
            <person name="O'Sullivan O."/>
            <person name="Ritari J."/>
            <person name="Douillard F.P."/>
            <person name="Paul Ross R."/>
            <person name="Yang R."/>
            <person name="Briner A.E."/>
            <person name="Felis G.E."/>
            <person name="de Vos W.M."/>
            <person name="Barrangou R."/>
            <person name="Klaenhammer T.R."/>
            <person name="Caufield P.W."/>
            <person name="Cui Y."/>
            <person name="Zhang H."/>
            <person name="O'Toole P.W."/>
        </authorList>
    </citation>
    <scope>NUCLEOTIDE SEQUENCE [LARGE SCALE GENOMIC DNA]</scope>
    <source>
        <strain evidence="2 3">DSM 24301</strain>
    </source>
</reference>
<dbReference type="Proteomes" id="UP000050969">
    <property type="component" value="Unassembled WGS sequence"/>
</dbReference>
<keyword evidence="1" id="KW-1133">Transmembrane helix</keyword>
<feature type="transmembrane region" description="Helical" evidence="1">
    <location>
        <begin position="88"/>
        <end position="109"/>
    </location>
</feature>
<comment type="caution">
    <text evidence="2">The sequence shown here is derived from an EMBL/GenBank/DDBJ whole genome shotgun (WGS) entry which is preliminary data.</text>
</comment>